<comment type="caution">
    <text evidence="6">The sequence shown here is derived from an EMBL/GenBank/DDBJ whole genome shotgun (WGS) entry which is preliminary data.</text>
</comment>
<dbReference type="InterPro" id="IPR052472">
    <property type="entry name" value="MORN3"/>
</dbReference>
<evidence type="ECO:0000256" key="3">
    <source>
        <dbReference type="ARBA" id="ARBA00023329"/>
    </source>
</evidence>
<keyword evidence="7" id="KW-1185">Reference proteome</keyword>
<evidence type="ECO:0000256" key="5">
    <source>
        <dbReference type="ARBA" id="ARBA00045851"/>
    </source>
</evidence>
<gene>
    <name evidence="6" type="primary">MORN3</name>
    <name evidence="6" type="ORF">CDAR_83631</name>
</gene>
<proteinExistence type="predicted"/>
<protein>
    <recommendedName>
        <fullName evidence="4">MORN repeat-containing protein 3</fullName>
    </recommendedName>
</protein>
<dbReference type="Proteomes" id="UP001054837">
    <property type="component" value="Unassembled WGS sequence"/>
</dbReference>
<evidence type="ECO:0000256" key="4">
    <source>
        <dbReference type="ARBA" id="ARBA00039854"/>
    </source>
</evidence>
<dbReference type="PANTHER" id="PTHR46511:SF1">
    <property type="entry name" value="MORN REPEAT-CONTAINING PROTEIN 3"/>
    <property type="match status" value="1"/>
</dbReference>
<dbReference type="SMART" id="SM00698">
    <property type="entry name" value="MORN"/>
    <property type="match status" value="7"/>
</dbReference>
<dbReference type="Gene3D" id="2.20.110.10">
    <property type="entry name" value="Histone H3 K4-specific methyltransferase SET7/9 N-terminal domain"/>
    <property type="match status" value="3"/>
</dbReference>
<evidence type="ECO:0000313" key="7">
    <source>
        <dbReference type="Proteomes" id="UP001054837"/>
    </source>
</evidence>
<reference evidence="6 7" key="1">
    <citation type="submission" date="2021-06" db="EMBL/GenBank/DDBJ databases">
        <title>Caerostris darwini draft genome.</title>
        <authorList>
            <person name="Kono N."/>
            <person name="Arakawa K."/>
        </authorList>
    </citation>
    <scope>NUCLEOTIDE SEQUENCE [LARGE SCALE GENOMIC DNA]</scope>
</reference>
<dbReference type="EMBL" id="BPLQ01004430">
    <property type="protein sequence ID" value="GIY08041.1"/>
    <property type="molecule type" value="Genomic_DNA"/>
</dbReference>
<evidence type="ECO:0000256" key="1">
    <source>
        <dbReference type="ARBA" id="ARBA00004218"/>
    </source>
</evidence>
<dbReference type="SUPFAM" id="SSF82185">
    <property type="entry name" value="Histone H3 K4-specific methyltransferase SET7/9 N-terminal domain"/>
    <property type="match status" value="2"/>
</dbReference>
<comment type="function">
    <text evidence="5">Assembles a suppression complex (suppresome) by tethering SIRT1 and MDM2 to regulate composite modifications of p53/TP53. Confers both deacetylation-mediated functional inactivation, by SIRT1, and ubiquitination-dependent degradation, by MDM2, of p53/TP53, promoting a proliferative and cell survival behaviors. May play a role in the regulation of spermatogenesis.</text>
</comment>
<dbReference type="GO" id="GO:0001669">
    <property type="term" value="C:acrosomal vesicle"/>
    <property type="evidence" value="ECO:0007669"/>
    <property type="project" value="UniProtKB-SubCell"/>
</dbReference>
<accession>A0AAV4QGJ3</accession>
<keyword evidence="2" id="KW-0677">Repeat</keyword>
<dbReference type="Pfam" id="PF02493">
    <property type="entry name" value="MORN"/>
    <property type="match status" value="7"/>
</dbReference>
<comment type="subcellular location">
    <subcellularLocation>
        <location evidence="1">Cytoplasmic vesicle</location>
        <location evidence="1">Secretory vesicle</location>
        <location evidence="1">Acrosome</location>
    </subcellularLocation>
</comment>
<evidence type="ECO:0000313" key="6">
    <source>
        <dbReference type="EMBL" id="GIY08041.1"/>
    </source>
</evidence>
<dbReference type="InterPro" id="IPR003409">
    <property type="entry name" value="MORN"/>
</dbReference>
<keyword evidence="3" id="KW-0968">Cytoplasmic vesicle</keyword>
<dbReference type="AlphaFoldDB" id="A0AAV4QGJ3"/>
<dbReference type="PANTHER" id="PTHR46511">
    <property type="entry name" value="MORN REPEAT-CONTAINING PROTEIN 3"/>
    <property type="match status" value="1"/>
</dbReference>
<evidence type="ECO:0000256" key="2">
    <source>
        <dbReference type="ARBA" id="ARBA00022737"/>
    </source>
</evidence>
<organism evidence="6 7">
    <name type="scientific">Caerostris darwini</name>
    <dbReference type="NCBI Taxonomy" id="1538125"/>
    <lineage>
        <taxon>Eukaryota</taxon>
        <taxon>Metazoa</taxon>
        <taxon>Ecdysozoa</taxon>
        <taxon>Arthropoda</taxon>
        <taxon>Chelicerata</taxon>
        <taxon>Arachnida</taxon>
        <taxon>Araneae</taxon>
        <taxon>Araneomorphae</taxon>
        <taxon>Entelegynae</taxon>
        <taxon>Araneoidea</taxon>
        <taxon>Araneidae</taxon>
        <taxon>Caerostris</taxon>
    </lineage>
</organism>
<sequence length="265" mass="30706">MLNVLIRKKSDSRARRSRRYDRNGRYKRICDENGDLFSGQWKNNEKHGFGTLEGENDGIVYEGSWDKNKKDGKGRMHRKDSLFQFIYNGNWKKNKRNGEGAEFYGDGGRYQGGWRRDAKSGFGRMDYADGSTYVGHWKDDEKAGFGKMWYADGATYEGCWRDDRKDGKGILITAEKNRHEGCWRRDLKHGEGRKHVHENGMEFAGLWMDSYLCCGTVEVTDPDAPFPMKAEIPEWTLRNPKEVLDNAKEYYRAKAAETDHSTPLN</sequence>
<name>A0AAV4QGJ3_9ARAC</name>